<dbReference type="SMART" id="SM00091">
    <property type="entry name" value="PAS"/>
    <property type="match status" value="1"/>
</dbReference>
<protein>
    <submittedName>
        <fullName evidence="6">PAS domain S-box/diguanylate cyclase (GGDEF) domain-containing protein</fullName>
    </submittedName>
</protein>
<dbReference type="NCBIfam" id="TIGR00229">
    <property type="entry name" value="sensory_box"/>
    <property type="match status" value="1"/>
</dbReference>
<dbReference type="SMART" id="SM00086">
    <property type="entry name" value="PAC"/>
    <property type="match status" value="1"/>
</dbReference>
<dbReference type="InterPro" id="IPR035965">
    <property type="entry name" value="PAS-like_dom_sf"/>
</dbReference>
<dbReference type="SUPFAM" id="SSF55073">
    <property type="entry name" value="Nucleotide cyclase"/>
    <property type="match status" value="1"/>
</dbReference>
<dbReference type="SUPFAM" id="SSF55785">
    <property type="entry name" value="PYP-like sensor domain (PAS domain)"/>
    <property type="match status" value="1"/>
</dbReference>
<gene>
    <name evidence="6" type="ordered locus">Desti_2593</name>
</gene>
<feature type="domain" description="PAS" evidence="3">
    <location>
        <begin position="142"/>
        <end position="182"/>
    </location>
</feature>
<dbReference type="InterPro" id="IPR043128">
    <property type="entry name" value="Rev_trsase/Diguanyl_cyclase"/>
</dbReference>
<keyword evidence="1" id="KW-0175">Coiled coil</keyword>
<dbReference type="InterPro" id="IPR029787">
    <property type="entry name" value="Nucleotide_cyclase"/>
</dbReference>
<dbReference type="CDD" id="cd00130">
    <property type="entry name" value="PAS"/>
    <property type="match status" value="1"/>
</dbReference>
<accession>I4C6T2</accession>
<dbReference type="PROSITE" id="PS50112">
    <property type="entry name" value="PAS"/>
    <property type="match status" value="1"/>
</dbReference>
<dbReference type="PROSITE" id="PS50113">
    <property type="entry name" value="PAC"/>
    <property type="match status" value="1"/>
</dbReference>
<name>I4C6T2_DESTA</name>
<feature type="transmembrane region" description="Helical" evidence="2">
    <location>
        <begin position="82"/>
        <end position="104"/>
    </location>
</feature>
<dbReference type="InterPro" id="IPR013655">
    <property type="entry name" value="PAS_fold_3"/>
</dbReference>
<evidence type="ECO:0000259" key="4">
    <source>
        <dbReference type="PROSITE" id="PS50113"/>
    </source>
</evidence>
<dbReference type="InterPro" id="IPR000014">
    <property type="entry name" value="PAS"/>
</dbReference>
<dbReference type="EMBL" id="CP003360">
    <property type="protein sequence ID" value="AFM25273.1"/>
    <property type="molecule type" value="Genomic_DNA"/>
</dbReference>
<dbReference type="Proteomes" id="UP000006055">
    <property type="component" value="Chromosome"/>
</dbReference>
<dbReference type="KEGG" id="dti:Desti_2593"/>
<evidence type="ECO:0000256" key="2">
    <source>
        <dbReference type="SAM" id="Phobius"/>
    </source>
</evidence>
<dbReference type="AlphaFoldDB" id="I4C6T2"/>
<keyword evidence="7" id="KW-1185">Reference proteome</keyword>
<dbReference type="eggNOG" id="COG2202">
    <property type="taxonomic scope" value="Bacteria"/>
</dbReference>
<dbReference type="PROSITE" id="PS50887">
    <property type="entry name" value="GGDEF"/>
    <property type="match status" value="1"/>
</dbReference>
<dbReference type="PANTHER" id="PTHR46663">
    <property type="entry name" value="DIGUANYLATE CYCLASE DGCT-RELATED"/>
    <property type="match status" value="1"/>
</dbReference>
<dbReference type="HOGENOM" id="CLU_000445_11_4_7"/>
<dbReference type="InterPro" id="IPR000160">
    <property type="entry name" value="GGDEF_dom"/>
</dbReference>
<dbReference type="GO" id="GO:0003824">
    <property type="term" value="F:catalytic activity"/>
    <property type="evidence" value="ECO:0007669"/>
    <property type="project" value="UniProtKB-ARBA"/>
</dbReference>
<feature type="domain" description="GGDEF" evidence="5">
    <location>
        <begin position="291"/>
        <end position="425"/>
    </location>
</feature>
<sequence>MFLISTQLLYTCEDYYALARGYMQTPSGPEIQKKTERKNLRQREFRATAFLLVLGMALWFLEWGINHFLFLENPNLDPGLNIIASHKALVPIVWVICFLSYAVYITKISSEIRRAERDLAESEERYRLLAQNSLTGIYIHIEGLLVYVNERFCEITGYLHDELVGTSFWQHVYQDDRNMVRERDIARVNGQPVVSQYEFRFICRDGTITWVEVLATVLDYRGTPANMGNVSDISERKRADKEREELITDLMHTREALHFKATHDALTGLLNRAALFDSLEREIARCNREDKALAIIMADLDHFKKINDNHGHLAGDAVLKEVADRISDSVRPYDVVGRYGGEEILIGLPACDESGAFSFAERIRSAIGSREISTNDGKIAVTVSLGIAVFRRSAFANMDEVIRVADAALYDAKKAGRNCVRSAQAISEQAIG</sequence>
<dbReference type="FunFam" id="3.30.70.270:FF:000001">
    <property type="entry name" value="Diguanylate cyclase domain protein"/>
    <property type="match status" value="1"/>
</dbReference>
<keyword evidence="2" id="KW-0472">Membrane</keyword>
<dbReference type="Gene3D" id="3.30.450.20">
    <property type="entry name" value="PAS domain"/>
    <property type="match status" value="1"/>
</dbReference>
<evidence type="ECO:0000259" key="3">
    <source>
        <dbReference type="PROSITE" id="PS50112"/>
    </source>
</evidence>
<proteinExistence type="predicted"/>
<evidence type="ECO:0000313" key="6">
    <source>
        <dbReference type="EMBL" id="AFM25273.1"/>
    </source>
</evidence>
<dbReference type="Pfam" id="PF08447">
    <property type="entry name" value="PAS_3"/>
    <property type="match status" value="1"/>
</dbReference>
<dbReference type="InterPro" id="IPR052163">
    <property type="entry name" value="DGC-Regulatory_Protein"/>
</dbReference>
<feature type="transmembrane region" description="Helical" evidence="2">
    <location>
        <begin position="47"/>
        <end position="70"/>
    </location>
</feature>
<evidence type="ECO:0000256" key="1">
    <source>
        <dbReference type="SAM" id="Coils"/>
    </source>
</evidence>
<dbReference type="NCBIfam" id="TIGR00254">
    <property type="entry name" value="GGDEF"/>
    <property type="match status" value="1"/>
</dbReference>
<feature type="coiled-coil region" evidence="1">
    <location>
        <begin position="105"/>
        <end position="132"/>
    </location>
</feature>
<dbReference type="Pfam" id="PF00990">
    <property type="entry name" value="GGDEF"/>
    <property type="match status" value="1"/>
</dbReference>
<dbReference type="InterPro" id="IPR001610">
    <property type="entry name" value="PAC"/>
</dbReference>
<organism evidence="6 7">
    <name type="scientific">Desulfomonile tiedjei (strain ATCC 49306 / DSM 6799 / DCB-1)</name>
    <dbReference type="NCBI Taxonomy" id="706587"/>
    <lineage>
        <taxon>Bacteria</taxon>
        <taxon>Pseudomonadati</taxon>
        <taxon>Thermodesulfobacteriota</taxon>
        <taxon>Desulfomonilia</taxon>
        <taxon>Desulfomonilales</taxon>
        <taxon>Desulfomonilaceae</taxon>
        <taxon>Desulfomonile</taxon>
    </lineage>
</organism>
<dbReference type="eggNOG" id="COG3706">
    <property type="taxonomic scope" value="Bacteria"/>
</dbReference>
<evidence type="ECO:0000313" key="7">
    <source>
        <dbReference type="Proteomes" id="UP000006055"/>
    </source>
</evidence>
<dbReference type="InterPro" id="IPR000700">
    <property type="entry name" value="PAS-assoc_C"/>
</dbReference>
<dbReference type="PANTHER" id="PTHR46663:SF4">
    <property type="entry name" value="DIGUANYLATE CYCLASE DGCT-RELATED"/>
    <property type="match status" value="1"/>
</dbReference>
<feature type="domain" description="PAC" evidence="4">
    <location>
        <begin position="195"/>
        <end position="245"/>
    </location>
</feature>
<keyword evidence="2" id="KW-0812">Transmembrane</keyword>
<dbReference type="SMART" id="SM00267">
    <property type="entry name" value="GGDEF"/>
    <property type="match status" value="1"/>
</dbReference>
<dbReference type="CDD" id="cd01949">
    <property type="entry name" value="GGDEF"/>
    <property type="match status" value="1"/>
</dbReference>
<keyword evidence="2" id="KW-1133">Transmembrane helix</keyword>
<evidence type="ECO:0000259" key="5">
    <source>
        <dbReference type="PROSITE" id="PS50887"/>
    </source>
</evidence>
<dbReference type="Gene3D" id="3.30.70.270">
    <property type="match status" value="1"/>
</dbReference>
<reference evidence="7" key="1">
    <citation type="submission" date="2012-06" db="EMBL/GenBank/DDBJ databases">
        <title>Complete sequence of chromosome of Desulfomonile tiedjei DSM 6799.</title>
        <authorList>
            <person name="Lucas S."/>
            <person name="Copeland A."/>
            <person name="Lapidus A."/>
            <person name="Glavina del Rio T."/>
            <person name="Dalin E."/>
            <person name="Tice H."/>
            <person name="Bruce D."/>
            <person name="Goodwin L."/>
            <person name="Pitluck S."/>
            <person name="Peters L."/>
            <person name="Ovchinnikova G."/>
            <person name="Zeytun A."/>
            <person name="Lu M."/>
            <person name="Kyrpides N."/>
            <person name="Mavromatis K."/>
            <person name="Ivanova N."/>
            <person name="Brettin T."/>
            <person name="Detter J.C."/>
            <person name="Han C."/>
            <person name="Larimer F."/>
            <person name="Land M."/>
            <person name="Hauser L."/>
            <person name="Markowitz V."/>
            <person name="Cheng J.-F."/>
            <person name="Hugenholtz P."/>
            <person name="Woyke T."/>
            <person name="Wu D."/>
            <person name="Spring S."/>
            <person name="Schroeder M."/>
            <person name="Brambilla E."/>
            <person name="Klenk H.-P."/>
            <person name="Eisen J.A."/>
        </authorList>
    </citation>
    <scope>NUCLEOTIDE SEQUENCE [LARGE SCALE GENOMIC DNA]</scope>
    <source>
        <strain evidence="7">ATCC 49306 / DSM 6799 / DCB-1</strain>
    </source>
</reference>
<dbReference type="STRING" id="706587.Desti_2593"/>